<reference evidence="3" key="1">
    <citation type="submission" date="2018-04" db="EMBL/GenBank/DDBJ databases">
        <title>Transcriptome assembly of Sipha flava.</title>
        <authorList>
            <person name="Scully E.D."/>
            <person name="Geib S.M."/>
            <person name="Palmer N.A."/>
            <person name="Koch K."/>
            <person name="Bradshaw J."/>
            <person name="Heng-Moss T."/>
            <person name="Sarath G."/>
        </authorList>
    </citation>
    <scope>NUCLEOTIDE SEQUENCE</scope>
</reference>
<dbReference type="GeneID" id="112691664"/>
<dbReference type="RefSeq" id="XP_025421795.1">
    <property type="nucleotide sequence ID" value="XM_025566010.1"/>
</dbReference>
<feature type="signal peptide" evidence="2">
    <location>
        <begin position="1"/>
        <end position="19"/>
    </location>
</feature>
<dbReference type="AlphaFoldDB" id="A0A2S2PUS8"/>
<feature type="chain" id="PRO_5044578922" evidence="2">
    <location>
        <begin position="20"/>
        <end position="120"/>
    </location>
</feature>
<evidence type="ECO:0000256" key="2">
    <source>
        <dbReference type="SAM" id="SignalP"/>
    </source>
</evidence>
<reference evidence="5" key="2">
    <citation type="submission" date="2025-04" db="UniProtKB">
        <authorList>
            <consortium name="RefSeq"/>
        </authorList>
    </citation>
    <scope>IDENTIFICATION</scope>
    <source>
        <tissue evidence="5">Whole body</tissue>
    </source>
</reference>
<keyword evidence="4" id="KW-1185">Reference proteome</keyword>
<sequence length="120" mass="12605">MYMTPVIFITLACLSFSRSSEDEENSRMAGRNMQSAMDKVMNIVQSVAGRNPAAESTAGNGGSLISQSGGPTESLSSTAGPVTPDYAVVNPKPVQSPGSNVKIPESGCCCMDYIREFCEG</sequence>
<name>A0A2S2PUS8_9HEMI</name>
<evidence type="ECO:0000313" key="3">
    <source>
        <dbReference type="EMBL" id="MBY69287.1"/>
    </source>
</evidence>
<dbReference type="OrthoDB" id="6594577at2759"/>
<evidence type="ECO:0000313" key="4">
    <source>
        <dbReference type="Proteomes" id="UP000694846"/>
    </source>
</evidence>
<feature type="region of interest" description="Disordered" evidence="1">
    <location>
        <begin position="49"/>
        <end position="102"/>
    </location>
</feature>
<evidence type="ECO:0000256" key="1">
    <source>
        <dbReference type="SAM" id="MobiDB-lite"/>
    </source>
</evidence>
<accession>A0A2S2PUS8</accession>
<gene>
    <name evidence="5" type="primary">LOC112691664</name>
    <name evidence="3" type="ORF">g.13926</name>
</gene>
<dbReference type="EMBL" id="GGMS01000084">
    <property type="protein sequence ID" value="MBY69287.1"/>
    <property type="molecule type" value="Transcribed_RNA"/>
</dbReference>
<feature type="compositionally biased region" description="Polar residues" evidence="1">
    <location>
        <begin position="63"/>
        <end position="80"/>
    </location>
</feature>
<organism evidence="3">
    <name type="scientific">Sipha flava</name>
    <name type="common">yellow sugarcane aphid</name>
    <dbReference type="NCBI Taxonomy" id="143950"/>
    <lineage>
        <taxon>Eukaryota</taxon>
        <taxon>Metazoa</taxon>
        <taxon>Ecdysozoa</taxon>
        <taxon>Arthropoda</taxon>
        <taxon>Hexapoda</taxon>
        <taxon>Insecta</taxon>
        <taxon>Pterygota</taxon>
        <taxon>Neoptera</taxon>
        <taxon>Paraneoptera</taxon>
        <taxon>Hemiptera</taxon>
        <taxon>Sternorrhyncha</taxon>
        <taxon>Aphidomorpha</taxon>
        <taxon>Aphidoidea</taxon>
        <taxon>Aphididae</taxon>
        <taxon>Sipha</taxon>
    </lineage>
</organism>
<evidence type="ECO:0000313" key="5">
    <source>
        <dbReference type="RefSeq" id="XP_025421795.1"/>
    </source>
</evidence>
<dbReference type="Proteomes" id="UP000694846">
    <property type="component" value="Unplaced"/>
</dbReference>
<proteinExistence type="predicted"/>
<keyword evidence="2" id="KW-0732">Signal</keyword>
<protein>
    <submittedName>
        <fullName evidence="5">Uncharacterized protein LOC112691664</fullName>
    </submittedName>
</protein>